<accession>A0A6J4VEA6</accession>
<feature type="signal peptide" evidence="2">
    <location>
        <begin position="1"/>
        <end position="18"/>
    </location>
</feature>
<gene>
    <name evidence="3" type="ORF">AVDCRST_MAG59-4029</name>
</gene>
<feature type="compositionally biased region" description="Low complexity" evidence="1">
    <location>
        <begin position="100"/>
        <end position="117"/>
    </location>
</feature>
<evidence type="ECO:0000256" key="1">
    <source>
        <dbReference type="SAM" id="MobiDB-lite"/>
    </source>
</evidence>
<reference evidence="3" key="1">
    <citation type="submission" date="2020-02" db="EMBL/GenBank/DDBJ databases">
        <authorList>
            <person name="Meier V. D."/>
        </authorList>
    </citation>
    <scope>NUCLEOTIDE SEQUENCE</scope>
    <source>
        <strain evidence="3">AVDCRST_MAG59</strain>
    </source>
</reference>
<proteinExistence type="predicted"/>
<feature type="compositionally biased region" description="Pro residues" evidence="1">
    <location>
        <begin position="163"/>
        <end position="174"/>
    </location>
</feature>
<keyword evidence="2" id="KW-0732">Signal</keyword>
<dbReference type="EMBL" id="CADCWF010000296">
    <property type="protein sequence ID" value="CAA9575173.1"/>
    <property type="molecule type" value="Genomic_DNA"/>
</dbReference>
<feature type="region of interest" description="Disordered" evidence="1">
    <location>
        <begin position="133"/>
        <end position="207"/>
    </location>
</feature>
<protein>
    <recommendedName>
        <fullName evidence="4">Excalibur calcium-binding domain-containing protein</fullName>
    </recommendedName>
</protein>
<sequence>MDRRVTALAALVLGAALALPGAGGTAAQEDQELTGPTQTGGLGDIAASLSAGPASDSDVGTDGNIVGPNGEVGVAGIPGVGVRVPGADSAIGTAPGTASTITGAPETATAPGAMAPTVTEETTDPLGSVLDEVAGEGVGNRGNAGADGTDSAVAGPAGSVPEPETPAEPAPAPAADPADGGDESAAPVEAAPAAPAEGSAAAPAGDACGYPAWLDAQLALEADAALASTLDPDGDGIACEEAMY</sequence>
<feature type="region of interest" description="Disordered" evidence="1">
    <location>
        <begin position="94"/>
        <end position="121"/>
    </location>
</feature>
<evidence type="ECO:0000256" key="2">
    <source>
        <dbReference type="SAM" id="SignalP"/>
    </source>
</evidence>
<evidence type="ECO:0000313" key="3">
    <source>
        <dbReference type="EMBL" id="CAA9575173.1"/>
    </source>
</evidence>
<feature type="compositionally biased region" description="Low complexity" evidence="1">
    <location>
        <begin position="175"/>
        <end position="207"/>
    </location>
</feature>
<organism evidence="3">
    <name type="scientific">uncultured Thermomicrobiales bacterium</name>
    <dbReference type="NCBI Taxonomy" id="1645740"/>
    <lineage>
        <taxon>Bacteria</taxon>
        <taxon>Pseudomonadati</taxon>
        <taxon>Thermomicrobiota</taxon>
        <taxon>Thermomicrobia</taxon>
        <taxon>Thermomicrobiales</taxon>
        <taxon>environmental samples</taxon>
    </lineage>
</organism>
<feature type="chain" id="PRO_5026729904" description="Excalibur calcium-binding domain-containing protein" evidence="2">
    <location>
        <begin position="19"/>
        <end position="244"/>
    </location>
</feature>
<dbReference type="AlphaFoldDB" id="A0A6J4VEA6"/>
<name>A0A6J4VEA6_9BACT</name>
<evidence type="ECO:0008006" key="4">
    <source>
        <dbReference type="Google" id="ProtNLM"/>
    </source>
</evidence>
<feature type="region of interest" description="Disordered" evidence="1">
    <location>
        <begin position="21"/>
        <end position="67"/>
    </location>
</feature>